<feature type="compositionally biased region" description="Low complexity" evidence="1">
    <location>
        <begin position="93"/>
        <end position="113"/>
    </location>
</feature>
<name>A0A8K0A0C3_BRALA</name>
<accession>A0A8K0A0C3</accession>
<keyword evidence="3" id="KW-1185">Reference proteome</keyword>
<dbReference type="Proteomes" id="UP000838412">
    <property type="component" value="Chromosome 5"/>
</dbReference>
<proteinExistence type="predicted"/>
<feature type="compositionally biased region" description="Basic residues" evidence="1">
    <location>
        <begin position="45"/>
        <end position="71"/>
    </location>
</feature>
<protein>
    <submittedName>
        <fullName evidence="2">Hypp3455 protein</fullName>
    </submittedName>
</protein>
<evidence type="ECO:0000313" key="3">
    <source>
        <dbReference type="Proteomes" id="UP000838412"/>
    </source>
</evidence>
<feature type="compositionally biased region" description="Pro residues" evidence="1">
    <location>
        <begin position="28"/>
        <end position="38"/>
    </location>
</feature>
<reference evidence="2" key="1">
    <citation type="submission" date="2022-01" db="EMBL/GenBank/DDBJ databases">
        <authorList>
            <person name="Braso-Vives M."/>
        </authorList>
    </citation>
    <scope>NUCLEOTIDE SEQUENCE</scope>
</reference>
<evidence type="ECO:0000256" key="1">
    <source>
        <dbReference type="SAM" id="MobiDB-lite"/>
    </source>
</evidence>
<dbReference type="EMBL" id="OV696690">
    <property type="protein sequence ID" value="CAH1266632.1"/>
    <property type="molecule type" value="Genomic_DNA"/>
</dbReference>
<feature type="region of interest" description="Disordered" evidence="1">
    <location>
        <begin position="1"/>
        <end position="126"/>
    </location>
</feature>
<gene>
    <name evidence="2" type="primary">Hypp3455</name>
    <name evidence="2" type="ORF">BLAG_LOCUS20183</name>
</gene>
<organism evidence="2 3">
    <name type="scientific">Branchiostoma lanceolatum</name>
    <name type="common">Common lancelet</name>
    <name type="synonym">Amphioxus lanceolatum</name>
    <dbReference type="NCBI Taxonomy" id="7740"/>
    <lineage>
        <taxon>Eukaryota</taxon>
        <taxon>Metazoa</taxon>
        <taxon>Chordata</taxon>
        <taxon>Cephalochordata</taxon>
        <taxon>Leptocardii</taxon>
        <taxon>Amphioxiformes</taxon>
        <taxon>Branchiostomatidae</taxon>
        <taxon>Branchiostoma</taxon>
    </lineage>
</organism>
<dbReference type="AlphaFoldDB" id="A0A8K0A0C3"/>
<evidence type="ECO:0000313" key="2">
    <source>
        <dbReference type="EMBL" id="CAH1266632.1"/>
    </source>
</evidence>
<sequence>MVRHPTEHFFEKPPQVGHGVLLGRPLHPRLPGPRPTPDGPCSLARRARSALRGNRSRAGRGAHSPRRHPPRRPVPSPMEPAGGAKSTDDPVFSPRRGLARAAPAPSAPSRTRWPQPPSATGSGRVA</sequence>
<feature type="compositionally biased region" description="Basic and acidic residues" evidence="1">
    <location>
        <begin position="1"/>
        <end position="11"/>
    </location>
</feature>